<dbReference type="SUPFAM" id="SSF81345">
    <property type="entry name" value="ABC transporter involved in vitamin B12 uptake, BtuC"/>
    <property type="match status" value="1"/>
</dbReference>
<feature type="transmembrane region" description="Helical" evidence="11">
    <location>
        <begin position="264"/>
        <end position="291"/>
    </location>
</feature>
<keyword evidence="13" id="KW-1185">Reference proteome</keyword>
<dbReference type="PANTHER" id="PTHR30472">
    <property type="entry name" value="FERRIC ENTEROBACTIN TRANSPORT SYSTEM PERMEASE PROTEIN"/>
    <property type="match status" value="1"/>
</dbReference>
<evidence type="ECO:0000256" key="7">
    <source>
        <dbReference type="ARBA" id="ARBA00023136"/>
    </source>
</evidence>
<comment type="caution">
    <text evidence="12">The sequence shown here is derived from an EMBL/GenBank/DDBJ whole genome shotgun (WGS) entry which is preliminary data.</text>
</comment>
<dbReference type="InterPro" id="IPR000522">
    <property type="entry name" value="ABC_transptr_permease_BtuC"/>
</dbReference>
<protein>
    <recommendedName>
        <fullName evidence="10">Cobalamin import system permease protein BtuC</fullName>
    </recommendedName>
</protein>
<dbReference type="AlphaFoldDB" id="A0A2V2N748"/>
<evidence type="ECO:0000256" key="9">
    <source>
        <dbReference type="ARBA" id="ARBA00064420"/>
    </source>
</evidence>
<dbReference type="PANTHER" id="PTHR30472:SF25">
    <property type="entry name" value="ABC TRANSPORTER PERMEASE PROTEIN MJ0876-RELATED"/>
    <property type="match status" value="1"/>
</dbReference>
<evidence type="ECO:0000313" key="12">
    <source>
        <dbReference type="EMBL" id="PWR74460.1"/>
    </source>
</evidence>
<comment type="subunit">
    <text evidence="9">The complex is composed of two ATP-binding proteins (BtuD), two transmembrane proteins (BtuC) and a solute-binding protein (BtuF).</text>
</comment>
<evidence type="ECO:0000256" key="4">
    <source>
        <dbReference type="ARBA" id="ARBA00022475"/>
    </source>
</evidence>
<evidence type="ECO:0000256" key="10">
    <source>
        <dbReference type="ARBA" id="ARBA00071366"/>
    </source>
</evidence>
<feature type="transmembrane region" description="Helical" evidence="11">
    <location>
        <begin position="332"/>
        <end position="353"/>
    </location>
</feature>
<dbReference type="Gene3D" id="1.10.3470.10">
    <property type="entry name" value="ABC transporter involved in vitamin B12 uptake, BtuC"/>
    <property type="match status" value="1"/>
</dbReference>
<dbReference type="Pfam" id="PF01032">
    <property type="entry name" value="FecCD"/>
    <property type="match status" value="1"/>
</dbReference>
<evidence type="ECO:0000256" key="6">
    <source>
        <dbReference type="ARBA" id="ARBA00022989"/>
    </source>
</evidence>
<sequence>MNYSNTALKQIYHSEKTKKWMIIISLLILLFLSCMYAMSAGSYHLPFERIFSILYQMIANPASLATTQSEKIVVIDFRLPRILLSIVTGISLAVAGCVMQALLKNPLVSPFTLGLSSAASFGAAMAIVFGSSLFPFIPVQYQNGSIIISAFLLGWFSILLIYAISRMKGSSSATLILSGVVIGYIFTAGVMILKYLTKDEKLREITLWLMGGMWGANWGAVCIVAPITLICFLYLESRAWDLNTLAAGDDVAKNLGVHVNRLRLVGLFVATLTSSACLAFTGIIGFIGLMCPHIGRMLIGNDNRYLIPCSALLGALILLISDTAARTVMDPIEIPVGVIMYVVGGIFFMILILRGQHRVIT</sequence>
<proteinExistence type="inferred from homology"/>
<feature type="transmembrane region" description="Helical" evidence="11">
    <location>
        <begin position="171"/>
        <end position="193"/>
    </location>
</feature>
<keyword evidence="7 11" id="KW-0472">Membrane</keyword>
<evidence type="ECO:0000256" key="8">
    <source>
        <dbReference type="ARBA" id="ARBA00053891"/>
    </source>
</evidence>
<dbReference type="Proteomes" id="UP000245657">
    <property type="component" value="Unassembled WGS sequence"/>
</dbReference>
<feature type="transmembrane region" description="Helical" evidence="11">
    <location>
        <begin position="146"/>
        <end position="165"/>
    </location>
</feature>
<feature type="transmembrane region" description="Helical" evidence="11">
    <location>
        <begin position="205"/>
        <end position="235"/>
    </location>
</feature>
<dbReference type="CDD" id="cd06550">
    <property type="entry name" value="TM_ABC_iron-siderophores_like"/>
    <property type="match status" value="1"/>
</dbReference>
<dbReference type="GO" id="GO:0022857">
    <property type="term" value="F:transmembrane transporter activity"/>
    <property type="evidence" value="ECO:0007669"/>
    <property type="project" value="InterPro"/>
</dbReference>
<comment type="function">
    <text evidence="8">Required for corrinoid utilization. Probably part of the ABC transporter complex BtuCDF involved in cobalamin (vitamin B12) import. Probably involved in the translocation of the substrate across the membrane.</text>
</comment>
<dbReference type="GO" id="GO:0005886">
    <property type="term" value="C:plasma membrane"/>
    <property type="evidence" value="ECO:0007669"/>
    <property type="project" value="UniProtKB-SubCell"/>
</dbReference>
<evidence type="ECO:0000313" key="13">
    <source>
        <dbReference type="Proteomes" id="UP000245657"/>
    </source>
</evidence>
<organism evidence="12 13">
    <name type="scientific">Methanospirillum lacunae</name>
    <dbReference type="NCBI Taxonomy" id="668570"/>
    <lineage>
        <taxon>Archaea</taxon>
        <taxon>Methanobacteriati</taxon>
        <taxon>Methanobacteriota</taxon>
        <taxon>Stenosarchaea group</taxon>
        <taxon>Methanomicrobia</taxon>
        <taxon>Methanomicrobiales</taxon>
        <taxon>Methanospirillaceae</taxon>
        <taxon>Methanospirillum</taxon>
    </lineage>
</organism>
<feature type="transmembrane region" description="Helical" evidence="11">
    <location>
        <begin position="79"/>
        <end position="103"/>
    </location>
</feature>
<dbReference type="RefSeq" id="WP_109967739.1">
    <property type="nucleotide sequence ID" value="NZ_CP176093.1"/>
</dbReference>
<dbReference type="OrthoDB" id="27848at2157"/>
<evidence type="ECO:0000256" key="2">
    <source>
        <dbReference type="ARBA" id="ARBA00007935"/>
    </source>
</evidence>
<accession>A0A2V2N748</accession>
<dbReference type="EMBL" id="QGMY01000002">
    <property type="protein sequence ID" value="PWR74460.1"/>
    <property type="molecule type" value="Genomic_DNA"/>
</dbReference>
<keyword evidence="3" id="KW-0813">Transport</keyword>
<dbReference type="GO" id="GO:0033214">
    <property type="term" value="P:siderophore-iron import into cell"/>
    <property type="evidence" value="ECO:0007669"/>
    <property type="project" value="TreeGrafter"/>
</dbReference>
<reference evidence="12 13" key="1">
    <citation type="submission" date="2018-05" db="EMBL/GenBank/DDBJ databases">
        <title>Draft genome of Methanospirillum lacunae Ki8-1.</title>
        <authorList>
            <person name="Dueholm M.S."/>
            <person name="Nielsen P.H."/>
            <person name="Bakmann L.F."/>
            <person name="Otzen D.E."/>
        </authorList>
    </citation>
    <scope>NUCLEOTIDE SEQUENCE [LARGE SCALE GENOMIC DNA]</scope>
    <source>
        <strain evidence="12 13">Ki8-1</strain>
    </source>
</reference>
<keyword evidence="6 11" id="KW-1133">Transmembrane helix</keyword>
<dbReference type="GeneID" id="97549856"/>
<gene>
    <name evidence="12" type="ORF">DK846_04765</name>
</gene>
<evidence type="ECO:0000256" key="3">
    <source>
        <dbReference type="ARBA" id="ARBA00022448"/>
    </source>
</evidence>
<name>A0A2V2N748_9EURY</name>
<feature type="transmembrane region" description="Helical" evidence="11">
    <location>
        <begin position="20"/>
        <end position="38"/>
    </location>
</feature>
<feature type="transmembrane region" description="Helical" evidence="11">
    <location>
        <begin position="303"/>
        <end position="320"/>
    </location>
</feature>
<keyword evidence="5 11" id="KW-0812">Transmembrane</keyword>
<evidence type="ECO:0000256" key="1">
    <source>
        <dbReference type="ARBA" id="ARBA00004651"/>
    </source>
</evidence>
<evidence type="ECO:0000256" key="5">
    <source>
        <dbReference type="ARBA" id="ARBA00022692"/>
    </source>
</evidence>
<keyword evidence="4" id="KW-1003">Cell membrane</keyword>
<comment type="subcellular location">
    <subcellularLocation>
        <location evidence="1">Cell membrane</location>
        <topology evidence="1">Multi-pass membrane protein</topology>
    </subcellularLocation>
</comment>
<comment type="similarity">
    <text evidence="2">Belongs to the binding-protein-dependent transport system permease family. FecCD subfamily.</text>
</comment>
<dbReference type="FunFam" id="1.10.3470.10:FF:000001">
    <property type="entry name" value="Vitamin B12 ABC transporter permease BtuC"/>
    <property type="match status" value="1"/>
</dbReference>
<dbReference type="InterPro" id="IPR037294">
    <property type="entry name" value="ABC_BtuC-like"/>
</dbReference>
<evidence type="ECO:0000256" key="11">
    <source>
        <dbReference type="SAM" id="Phobius"/>
    </source>
</evidence>
<feature type="transmembrane region" description="Helical" evidence="11">
    <location>
        <begin position="115"/>
        <end position="134"/>
    </location>
</feature>